<proteinExistence type="predicted"/>
<evidence type="ECO:0000313" key="2">
    <source>
        <dbReference type="Proteomes" id="UP000179270"/>
    </source>
</evidence>
<comment type="caution">
    <text evidence="1">The sequence shown here is derived from an EMBL/GenBank/DDBJ whole genome shotgun (WGS) entry which is preliminary data.</text>
</comment>
<organism evidence="1 2">
    <name type="scientific">Candidatus Roizmanbacteria bacterium RIFCSPLOWO2_01_FULL_35_13</name>
    <dbReference type="NCBI Taxonomy" id="1802055"/>
    <lineage>
        <taxon>Bacteria</taxon>
        <taxon>Candidatus Roizmaniibacteriota</taxon>
    </lineage>
</organism>
<dbReference type="Proteomes" id="UP000179270">
    <property type="component" value="Unassembled WGS sequence"/>
</dbReference>
<gene>
    <name evidence="1" type="ORF">A3A74_05285</name>
</gene>
<dbReference type="EMBL" id="MGAF01000052">
    <property type="protein sequence ID" value="OGK39354.1"/>
    <property type="molecule type" value="Genomic_DNA"/>
</dbReference>
<protein>
    <submittedName>
        <fullName evidence="1">Uncharacterized protein</fullName>
    </submittedName>
</protein>
<accession>A0A1F7I7L5</accession>
<dbReference type="AlphaFoldDB" id="A0A1F7I7L5"/>
<name>A0A1F7I7L5_9BACT</name>
<evidence type="ECO:0000313" key="1">
    <source>
        <dbReference type="EMBL" id="OGK39354.1"/>
    </source>
</evidence>
<sequence length="146" mass="16644">MKEKKPLPLPEFEIQANQFIHHVKGINMKLKRQKQGLINLILENSLSAFSDRYDALSGSNSQFFAMSQRLDQETVDHCLVSVQALGEVKNLKRFIIEVNKLAGRLGGIAYPNFMSMLQTTDSPSEIYNINDLEGRLPSFHKIFKFS</sequence>
<reference evidence="1 2" key="1">
    <citation type="journal article" date="2016" name="Nat. Commun.">
        <title>Thousands of microbial genomes shed light on interconnected biogeochemical processes in an aquifer system.</title>
        <authorList>
            <person name="Anantharaman K."/>
            <person name="Brown C.T."/>
            <person name="Hug L.A."/>
            <person name="Sharon I."/>
            <person name="Castelle C.J."/>
            <person name="Probst A.J."/>
            <person name="Thomas B.C."/>
            <person name="Singh A."/>
            <person name="Wilkins M.J."/>
            <person name="Karaoz U."/>
            <person name="Brodie E.L."/>
            <person name="Williams K.H."/>
            <person name="Hubbard S.S."/>
            <person name="Banfield J.F."/>
        </authorList>
    </citation>
    <scope>NUCLEOTIDE SEQUENCE [LARGE SCALE GENOMIC DNA]</scope>
</reference>